<evidence type="ECO:0000256" key="4">
    <source>
        <dbReference type="ARBA" id="ARBA00022692"/>
    </source>
</evidence>
<dbReference type="Pfam" id="PF07690">
    <property type="entry name" value="MFS_1"/>
    <property type="match status" value="1"/>
</dbReference>
<dbReference type="PANTHER" id="PTHR23514">
    <property type="entry name" value="BYPASS OF STOP CODON PROTEIN 6"/>
    <property type="match status" value="1"/>
</dbReference>
<gene>
    <name evidence="9" type="ORF">UCREL1_9172</name>
</gene>
<dbReference type="OrthoDB" id="413079at2759"/>
<feature type="transmembrane region" description="Helical" evidence="7">
    <location>
        <begin position="140"/>
        <end position="158"/>
    </location>
</feature>
<dbReference type="InterPro" id="IPR020846">
    <property type="entry name" value="MFS_dom"/>
</dbReference>
<dbReference type="Proteomes" id="UP000012174">
    <property type="component" value="Unassembled WGS sequence"/>
</dbReference>
<evidence type="ECO:0000256" key="1">
    <source>
        <dbReference type="ARBA" id="ARBA00004127"/>
    </source>
</evidence>
<comment type="subcellular location">
    <subcellularLocation>
        <location evidence="1">Endomembrane system</location>
        <topology evidence="1">Multi-pass membrane protein</topology>
    </subcellularLocation>
</comment>
<keyword evidence="4 7" id="KW-0812">Transmembrane</keyword>
<dbReference type="OMA" id="CHLIAYV"/>
<feature type="transmembrane region" description="Helical" evidence="7">
    <location>
        <begin position="417"/>
        <end position="441"/>
    </location>
</feature>
<dbReference type="FunFam" id="1.20.1250.20:FF:000308">
    <property type="entry name" value="MFS efflux transporter"/>
    <property type="match status" value="1"/>
</dbReference>
<feature type="transmembrane region" description="Helical" evidence="7">
    <location>
        <begin position="359"/>
        <end position="377"/>
    </location>
</feature>
<evidence type="ECO:0000313" key="10">
    <source>
        <dbReference type="Proteomes" id="UP000012174"/>
    </source>
</evidence>
<dbReference type="InterPro" id="IPR036259">
    <property type="entry name" value="MFS_trans_sf"/>
</dbReference>
<dbReference type="FunFam" id="1.20.1250.20:FF:000286">
    <property type="entry name" value="MFS efflux transporter"/>
    <property type="match status" value="1"/>
</dbReference>
<evidence type="ECO:0000256" key="2">
    <source>
        <dbReference type="ARBA" id="ARBA00008335"/>
    </source>
</evidence>
<dbReference type="InterPro" id="IPR051788">
    <property type="entry name" value="MFS_Transporter"/>
</dbReference>
<sequence>MASSSTSVIELEPVQLTALPAHNSDEKKQSAEFYDDAPHYAASAAEQGGMSPSPLPSTAVDVMPSWNNPRSNIARVAACFWSFTVMGSNDAAYGPLIPYIQDHYSLSYLIVSLIFLSPFAGYMTSAVLNDWMHRTIGQRGVGFVSSVCHLVAYGVIAAHPPYPVLVVAFIIAGLGNGLADAAWNAWIGSMARANEVLGFLHGLYGFGAVLAPLISTSMITRAGLPWYAFYYVMMGMATIEIIVITSCFWKADAQEYKESMARHSSSSSSSATSNSARGTIKEALLKKPAARVTWMCALLLLGYVGLEVALGGWIVEFMIQVRGGEPFASGMTNTGFWLGITIGRFVLGFVTPRIGEKRAVSIYLLISIGCELLFWLVPQFIVSAVAVGLIGVFLGPVFASVIVVMSKLLPRHLHVGAIGFAAACGSSGAAVLPFAVGAIAQAKGVQVLQPVILALLVIVLGIWVALPRIEKKEE</sequence>
<feature type="transmembrane region" description="Helical" evidence="7">
    <location>
        <begin position="327"/>
        <end position="347"/>
    </location>
</feature>
<dbReference type="EMBL" id="KB707151">
    <property type="protein sequence ID" value="EMR63873.1"/>
    <property type="molecule type" value="Genomic_DNA"/>
</dbReference>
<feature type="transmembrane region" description="Helical" evidence="7">
    <location>
        <begin position="292"/>
        <end position="315"/>
    </location>
</feature>
<name>M7SHW4_EUTLA</name>
<keyword evidence="10" id="KW-1185">Reference proteome</keyword>
<feature type="transmembrane region" description="Helical" evidence="7">
    <location>
        <begin position="227"/>
        <end position="249"/>
    </location>
</feature>
<feature type="transmembrane region" description="Helical" evidence="7">
    <location>
        <begin position="106"/>
        <end position="128"/>
    </location>
</feature>
<accession>M7SHW4</accession>
<dbReference type="GO" id="GO:0022857">
    <property type="term" value="F:transmembrane transporter activity"/>
    <property type="evidence" value="ECO:0007669"/>
    <property type="project" value="InterPro"/>
</dbReference>
<feature type="transmembrane region" description="Helical" evidence="7">
    <location>
        <begin position="196"/>
        <end position="215"/>
    </location>
</feature>
<dbReference type="SUPFAM" id="SSF103473">
    <property type="entry name" value="MFS general substrate transporter"/>
    <property type="match status" value="1"/>
</dbReference>
<feature type="domain" description="Major facilitator superfamily (MFS) profile" evidence="8">
    <location>
        <begin position="75"/>
        <end position="473"/>
    </location>
</feature>
<proteinExistence type="inferred from homology"/>
<dbReference type="Gene3D" id="1.20.1250.20">
    <property type="entry name" value="MFS general substrate transporter like domains"/>
    <property type="match status" value="2"/>
</dbReference>
<keyword evidence="5 7" id="KW-1133">Transmembrane helix</keyword>
<feature type="transmembrane region" description="Helical" evidence="7">
    <location>
        <begin position="383"/>
        <end position="405"/>
    </location>
</feature>
<dbReference type="PROSITE" id="PS50850">
    <property type="entry name" value="MFS"/>
    <property type="match status" value="1"/>
</dbReference>
<dbReference type="PANTHER" id="PTHR23514:SF3">
    <property type="entry name" value="BYPASS OF STOP CODON PROTEIN 6"/>
    <property type="match status" value="1"/>
</dbReference>
<dbReference type="HOGENOM" id="CLU_021993_0_0_1"/>
<dbReference type="GO" id="GO:0016020">
    <property type="term" value="C:membrane"/>
    <property type="evidence" value="ECO:0007669"/>
    <property type="project" value="TreeGrafter"/>
</dbReference>
<reference evidence="10" key="1">
    <citation type="journal article" date="2013" name="Genome Announc.">
        <title>Draft genome sequence of the grapevine dieback fungus Eutypa lata UCR-EL1.</title>
        <authorList>
            <person name="Blanco-Ulate B."/>
            <person name="Rolshausen P.E."/>
            <person name="Cantu D."/>
        </authorList>
    </citation>
    <scope>NUCLEOTIDE SEQUENCE [LARGE SCALE GENOMIC DNA]</scope>
    <source>
        <strain evidence="10">UCR-EL1</strain>
    </source>
</reference>
<organism evidence="9 10">
    <name type="scientific">Eutypa lata (strain UCR-EL1)</name>
    <name type="common">Grapevine dieback disease fungus</name>
    <name type="synonym">Eutypa armeniacae</name>
    <dbReference type="NCBI Taxonomy" id="1287681"/>
    <lineage>
        <taxon>Eukaryota</taxon>
        <taxon>Fungi</taxon>
        <taxon>Dikarya</taxon>
        <taxon>Ascomycota</taxon>
        <taxon>Pezizomycotina</taxon>
        <taxon>Sordariomycetes</taxon>
        <taxon>Xylariomycetidae</taxon>
        <taxon>Xylariales</taxon>
        <taxon>Diatrypaceae</taxon>
        <taxon>Eutypa</taxon>
    </lineage>
</organism>
<comment type="similarity">
    <text evidence="2">Belongs to the major facilitator superfamily.</text>
</comment>
<feature type="transmembrane region" description="Helical" evidence="7">
    <location>
        <begin position="447"/>
        <end position="466"/>
    </location>
</feature>
<evidence type="ECO:0000259" key="8">
    <source>
        <dbReference type="PROSITE" id="PS50850"/>
    </source>
</evidence>
<feature type="transmembrane region" description="Helical" evidence="7">
    <location>
        <begin position="164"/>
        <end position="184"/>
    </location>
</feature>
<evidence type="ECO:0000313" key="9">
    <source>
        <dbReference type="EMBL" id="EMR63873.1"/>
    </source>
</evidence>
<evidence type="ECO:0000256" key="5">
    <source>
        <dbReference type="ARBA" id="ARBA00022989"/>
    </source>
</evidence>
<dbReference type="GO" id="GO:0012505">
    <property type="term" value="C:endomembrane system"/>
    <property type="evidence" value="ECO:0007669"/>
    <property type="project" value="UniProtKB-SubCell"/>
</dbReference>
<evidence type="ECO:0000256" key="3">
    <source>
        <dbReference type="ARBA" id="ARBA00022448"/>
    </source>
</evidence>
<dbReference type="InterPro" id="IPR011701">
    <property type="entry name" value="MFS"/>
</dbReference>
<keyword evidence="3" id="KW-0813">Transport</keyword>
<evidence type="ECO:0000256" key="7">
    <source>
        <dbReference type="SAM" id="Phobius"/>
    </source>
</evidence>
<evidence type="ECO:0000256" key="6">
    <source>
        <dbReference type="ARBA" id="ARBA00023136"/>
    </source>
</evidence>
<dbReference type="eggNOG" id="ENOG502QQA7">
    <property type="taxonomic scope" value="Eukaryota"/>
</dbReference>
<dbReference type="AlphaFoldDB" id="M7SHW4"/>
<keyword evidence="6 7" id="KW-0472">Membrane</keyword>
<protein>
    <submittedName>
        <fullName evidence="9">Putative mfs transporter protein</fullName>
    </submittedName>
</protein>
<dbReference type="KEGG" id="ela:UCREL1_9172"/>